<gene>
    <name evidence="2" type="ORF">LTR25_006066</name>
</gene>
<dbReference type="InterPro" id="IPR036291">
    <property type="entry name" value="NAD(P)-bd_dom_sf"/>
</dbReference>
<dbReference type="InterPro" id="IPR011032">
    <property type="entry name" value="GroES-like_sf"/>
</dbReference>
<dbReference type="Gene3D" id="3.40.50.720">
    <property type="entry name" value="NAD(P)-binding Rossmann-like Domain"/>
    <property type="match status" value="1"/>
</dbReference>
<organism evidence="2 3">
    <name type="scientific">Vermiconidia calcicola</name>
    <dbReference type="NCBI Taxonomy" id="1690605"/>
    <lineage>
        <taxon>Eukaryota</taxon>
        <taxon>Fungi</taxon>
        <taxon>Dikarya</taxon>
        <taxon>Ascomycota</taxon>
        <taxon>Pezizomycotina</taxon>
        <taxon>Dothideomycetes</taxon>
        <taxon>Dothideomycetidae</taxon>
        <taxon>Mycosphaerellales</taxon>
        <taxon>Extremaceae</taxon>
        <taxon>Vermiconidia</taxon>
    </lineage>
</organism>
<dbReference type="SMART" id="SM00829">
    <property type="entry name" value="PKS_ER"/>
    <property type="match status" value="1"/>
</dbReference>
<dbReference type="AlphaFoldDB" id="A0AAV9Q6I1"/>
<dbReference type="GO" id="GO:0008270">
    <property type="term" value="F:zinc ion binding"/>
    <property type="evidence" value="ECO:0007669"/>
    <property type="project" value="InterPro"/>
</dbReference>
<keyword evidence="3" id="KW-1185">Reference proteome</keyword>
<dbReference type="GO" id="GO:0016491">
    <property type="term" value="F:oxidoreductase activity"/>
    <property type="evidence" value="ECO:0007669"/>
    <property type="project" value="InterPro"/>
</dbReference>
<dbReference type="EMBL" id="JAXLQG010000010">
    <property type="protein sequence ID" value="KAK5535059.1"/>
    <property type="molecule type" value="Genomic_DNA"/>
</dbReference>
<dbReference type="PROSITE" id="PS01162">
    <property type="entry name" value="QOR_ZETA_CRYSTAL"/>
    <property type="match status" value="1"/>
</dbReference>
<evidence type="ECO:0000313" key="2">
    <source>
        <dbReference type="EMBL" id="KAK5535059.1"/>
    </source>
</evidence>
<dbReference type="InterPro" id="IPR020843">
    <property type="entry name" value="ER"/>
</dbReference>
<evidence type="ECO:0000259" key="1">
    <source>
        <dbReference type="SMART" id="SM00829"/>
    </source>
</evidence>
<dbReference type="Pfam" id="PF08240">
    <property type="entry name" value="ADH_N"/>
    <property type="match status" value="1"/>
</dbReference>
<dbReference type="GO" id="GO:0005739">
    <property type="term" value="C:mitochondrion"/>
    <property type="evidence" value="ECO:0007669"/>
    <property type="project" value="TreeGrafter"/>
</dbReference>
<dbReference type="InterPro" id="IPR013154">
    <property type="entry name" value="ADH-like_N"/>
</dbReference>
<name>A0AAV9Q6I1_9PEZI</name>
<dbReference type="SUPFAM" id="SSF51735">
    <property type="entry name" value="NAD(P)-binding Rossmann-fold domains"/>
    <property type="match status" value="1"/>
</dbReference>
<feature type="domain" description="Enoyl reductase (ER)" evidence="1">
    <location>
        <begin position="11"/>
        <end position="350"/>
    </location>
</feature>
<dbReference type="InterPro" id="IPR002364">
    <property type="entry name" value="Quin_OxRdtase/zeta-crystal_CS"/>
</dbReference>
<dbReference type="PANTHER" id="PTHR43677">
    <property type="entry name" value="SHORT-CHAIN DEHYDROGENASE/REDUCTASE"/>
    <property type="match status" value="1"/>
</dbReference>
<dbReference type="SUPFAM" id="SSF50129">
    <property type="entry name" value="GroES-like"/>
    <property type="match status" value="1"/>
</dbReference>
<dbReference type="PANTHER" id="PTHR43677:SF4">
    <property type="entry name" value="QUINONE OXIDOREDUCTASE-LIKE PROTEIN 2"/>
    <property type="match status" value="1"/>
</dbReference>
<proteinExistence type="predicted"/>
<dbReference type="InterPro" id="IPR013149">
    <property type="entry name" value="ADH-like_C"/>
</dbReference>
<dbReference type="Pfam" id="PF00107">
    <property type="entry name" value="ADH_zinc_N"/>
    <property type="match status" value="1"/>
</dbReference>
<accession>A0AAV9Q6I1</accession>
<evidence type="ECO:0000313" key="3">
    <source>
        <dbReference type="Proteomes" id="UP001345827"/>
    </source>
</evidence>
<comment type="caution">
    <text evidence="2">The sequence shown here is derived from an EMBL/GenBank/DDBJ whole genome shotgun (WGS) entry which is preliminary data.</text>
</comment>
<dbReference type="CDD" id="cd08241">
    <property type="entry name" value="QOR1"/>
    <property type="match status" value="1"/>
</dbReference>
<reference evidence="2 3" key="1">
    <citation type="submission" date="2023-06" db="EMBL/GenBank/DDBJ databases">
        <title>Black Yeasts Isolated from many extreme environments.</title>
        <authorList>
            <person name="Coleine C."/>
            <person name="Stajich J.E."/>
            <person name="Selbmann L."/>
        </authorList>
    </citation>
    <scope>NUCLEOTIDE SEQUENCE [LARGE SCALE GENOMIC DNA]</scope>
    <source>
        <strain evidence="2 3">CCFEE 5887</strain>
    </source>
</reference>
<dbReference type="InterPro" id="IPR051397">
    <property type="entry name" value="Zn-ADH-like_protein"/>
</dbReference>
<protein>
    <recommendedName>
        <fullName evidence="1">Enoyl reductase (ER) domain-containing protein</fullName>
    </recommendedName>
</protein>
<dbReference type="Gene3D" id="3.90.180.10">
    <property type="entry name" value="Medium-chain alcohol dehydrogenases, catalytic domain"/>
    <property type="match status" value="1"/>
</dbReference>
<dbReference type="Proteomes" id="UP001345827">
    <property type="component" value="Unassembled WGS sequence"/>
</dbReference>
<sequence length="364" mass="39096">MKAIQVTKYVSGPQELSVTTLPTPSPDATKYLIKIHACGTNFFDLLQIQGKYQHQPPLPWVSGTEFAGVVIATPTSTQASSGAVASSLDGTVNTRRDHLFKVGDRVFGGFHGAYATHLAVPESNLYPIPEGWSFADASGIYVTTPTAYGALVTRAKTQPGEWVLVHAGAGGVGLSAVQIAKALGATVIATASTDRKRQVCLDFGADYVVDYRDKGWPQKVIELCAKHRTGNGKAGVDVVYDPVGMIDPSMKCIAWNGRLLVIGFAGGNIEKVALNRVLLKNISIVGLHWGMYSTKEPETQQTVWQGIFDMIKAGKLKGITYTDKHYKGLESVPQALVALGARDTWGKVVVELGEHEGEEGRSKL</sequence>